<accession>A0A0C1NG96</accession>
<name>A0A0C1NG96_9CYAN</name>
<dbReference type="InterPro" id="IPR050708">
    <property type="entry name" value="T6SS_VgrG/RHS"/>
</dbReference>
<dbReference type="EMBL" id="JHEG02000001">
    <property type="protein sequence ID" value="KIE13892.1"/>
    <property type="molecule type" value="Genomic_DNA"/>
</dbReference>
<comment type="caution">
    <text evidence="2">The sequence shown here is derived from an EMBL/GenBank/DDBJ whole genome shotgun (WGS) entry which is preliminary data.</text>
</comment>
<evidence type="ECO:0000259" key="1">
    <source>
        <dbReference type="Pfam" id="PF15643"/>
    </source>
</evidence>
<gene>
    <name evidence="2" type="ORF">DA73_0200520</name>
</gene>
<evidence type="ECO:0000313" key="2">
    <source>
        <dbReference type="EMBL" id="KIE13892.1"/>
    </source>
</evidence>
<sequence length="346" mass="38401">MTDRQASITDTYTYDAFGKLIGSSGSTDNNYLFTGEQYDEDLEQYYLRQRYYDPNTGRFTRRDVYEGRLEEPLTLHKYLYANGNPVNLIDPSGLNAILAMSPDASWGIAIVTTIIAVLTAVRMIEIGIELGSYIPEHPKGFNKDSPKLGVRDNTAHKPEQTLIRGILGRVGGSGGFNERTNLSIPSHTGHSGLADTMRNLLTNVFYIDPLDTDLDLPEIKKITGRANRIGGCDVLAGQIENYFIKEGIPQSGRHIRLETGFNTGEGAYIVDRTTGDVIGTAGYHEGIIVNIDGQEVVFDNLNPNGQLKEAWLQRFYTYGLQPEIGVIESSLGDRNRLGEYNIRNIP</sequence>
<dbReference type="OrthoDB" id="486813at2"/>
<feature type="domain" description="Tox-PL-2" evidence="1">
    <location>
        <begin position="218"/>
        <end position="315"/>
    </location>
</feature>
<dbReference type="Pfam" id="PF15643">
    <property type="entry name" value="Tox-PL-2"/>
    <property type="match status" value="1"/>
</dbReference>
<reference evidence="2" key="1">
    <citation type="journal article" date="2015" name="Genome Announc.">
        <title>Draft Genome Sequence of Tolypothrix boutellei Strain VB521301.</title>
        <authorList>
            <person name="Chandrababunaidu M.M."/>
            <person name="Singh D."/>
            <person name="Sen D."/>
            <person name="Bhan S."/>
            <person name="Das S."/>
            <person name="Gupta A."/>
            <person name="Adhikary S.P."/>
            <person name="Tripathy S."/>
        </authorList>
    </citation>
    <scope>NUCLEOTIDE SEQUENCE</scope>
    <source>
        <strain evidence="2">VB521301</strain>
    </source>
</reference>
<organism evidence="2">
    <name type="scientific">Tolypothrix bouteillei VB521301</name>
    <dbReference type="NCBI Taxonomy" id="1479485"/>
    <lineage>
        <taxon>Bacteria</taxon>
        <taxon>Bacillati</taxon>
        <taxon>Cyanobacteriota</taxon>
        <taxon>Cyanophyceae</taxon>
        <taxon>Nostocales</taxon>
        <taxon>Tolypothrichaceae</taxon>
        <taxon>Tolypothrix</taxon>
    </lineage>
</organism>
<dbReference type="Gene3D" id="2.180.10.10">
    <property type="entry name" value="RHS repeat-associated core"/>
    <property type="match status" value="1"/>
</dbReference>
<proteinExistence type="predicted"/>
<protein>
    <recommendedName>
        <fullName evidence="1">Tox-PL-2 domain-containing protein</fullName>
    </recommendedName>
</protein>
<dbReference type="InterPro" id="IPR028910">
    <property type="entry name" value="Tox-PL-2_dom"/>
</dbReference>
<dbReference type="NCBIfam" id="TIGR03696">
    <property type="entry name" value="Rhs_assc_core"/>
    <property type="match status" value="1"/>
</dbReference>
<dbReference type="AlphaFoldDB" id="A0A0C1NG96"/>
<dbReference type="InterPro" id="IPR022385">
    <property type="entry name" value="Rhs_assc_core"/>
</dbReference>
<dbReference type="STRING" id="1479485.DA73_0200520"/>
<dbReference type="PANTHER" id="PTHR32305">
    <property type="match status" value="1"/>
</dbReference>
<dbReference type="PANTHER" id="PTHR32305:SF15">
    <property type="entry name" value="PROTEIN RHSA-RELATED"/>
    <property type="match status" value="1"/>
</dbReference>